<name>A0A224XTT4_9HEMI</name>
<evidence type="ECO:0000313" key="1">
    <source>
        <dbReference type="EMBL" id="JAW15956.1"/>
    </source>
</evidence>
<organism evidence="1">
    <name type="scientific">Panstrongylus lignarius</name>
    <dbReference type="NCBI Taxonomy" id="156445"/>
    <lineage>
        <taxon>Eukaryota</taxon>
        <taxon>Metazoa</taxon>
        <taxon>Ecdysozoa</taxon>
        <taxon>Arthropoda</taxon>
        <taxon>Hexapoda</taxon>
        <taxon>Insecta</taxon>
        <taxon>Pterygota</taxon>
        <taxon>Neoptera</taxon>
        <taxon>Paraneoptera</taxon>
        <taxon>Hemiptera</taxon>
        <taxon>Heteroptera</taxon>
        <taxon>Panheteroptera</taxon>
        <taxon>Cimicomorpha</taxon>
        <taxon>Reduviidae</taxon>
        <taxon>Triatominae</taxon>
        <taxon>Panstrongylus</taxon>
    </lineage>
</organism>
<reference evidence="1" key="1">
    <citation type="journal article" date="2018" name="PLoS Negl. Trop. Dis.">
        <title>An insight into the salivary gland and fat body transcriptome of Panstrongylus lignarius (Hemiptera: Heteroptera), the main vector of Chagas disease in Peru.</title>
        <authorList>
            <person name="Nevoa J.C."/>
            <person name="Mendes M.T."/>
            <person name="da Silva M.V."/>
            <person name="Soares S.C."/>
            <person name="Oliveira C.J.F."/>
            <person name="Ribeiro J.M.C."/>
        </authorList>
    </citation>
    <scope>NUCLEOTIDE SEQUENCE</scope>
</reference>
<dbReference type="AlphaFoldDB" id="A0A224XTT4"/>
<accession>A0A224XTT4</accession>
<dbReference type="EMBL" id="GFTR01000470">
    <property type="protein sequence ID" value="JAW15956.1"/>
    <property type="molecule type" value="Transcribed_RNA"/>
</dbReference>
<protein>
    <submittedName>
        <fullName evidence="1">Putative secreted protein</fullName>
    </submittedName>
</protein>
<proteinExistence type="predicted"/>
<sequence>MISLSGYLWIRCLRRCLMISNTLCVYKLQVPSSSSADTRTSELLLRKTRSSDPKLPDLRLLAANIVQRFLHFS</sequence>